<dbReference type="STRING" id="1396821.SAMN05444515_103142"/>
<dbReference type="Proteomes" id="UP000199256">
    <property type="component" value="Unassembled WGS sequence"/>
</dbReference>
<comment type="catalytic activity">
    <reaction evidence="7 9">
        <text>L-methionyl-[protein] + [thioredoxin]-disulfide + H2O = L-methionyl-(R)-S-oxide-[protein] + [thioredoxin]-dithiol</text>
        <dbReference type="Rhea" id="RHEA:24164"/>
        <dbReference type="Rhea" id="RHEA-COMP:10698"/>
        <dbReference type="Rhea" id="RHEA-COMP:10700"/>
        <dbReference type="Rhea" id="RHEA-COMP:12313"/>
        <dbReference type="Rhea" id="RHEA-COMP:12314"/>
        <dbReference type="ChEBI" id="CHEBI:15377"/>
        <dbReference type="ChEBI" id="CHEBI:16044"/>
        <dbReference type="ChEBI" id="CHEBI:29950"/>
        <dbReference type="ChEBI" id="CHEBI:45764"/>
        <dbReference type="ChEBI" id="CHEBI:50058"/>
        <dbReference type="EC" id="1.8.4.12"/>
    </reaction>
</comment>
<protein>
    <recommendedName>
        <fullName evidence="3 9">Peptide methionine sulfoxide reductase MsrB</fullName>
        <ecNumber evidence="2 9">1.8.4.12</ecNumber>
    </recommendedName>
    <alternativeName>
        <fullName evidence="8 9">Peptide-methionine (R)-S-oxide reductase</fullName>
    </alternativeName>
</protein>
<dbReference type="PANTHER" id="PTHR10173:SF52">
    <property type="entry name" value="METHIONINE-R-SULFOXIDE REDUCTASE B1"/>
    <property type="match status" value="1"/>
</dbReference>
<dbReference type="AlphaFoldDB" id="A0A1H7IGG0"/>
<dbReference type="Gene3D" id="2.170.150.20">
    <property type="entry name" value="Peptide methionine sulfoxide reductase"/>
    <property type="match status" value="1"/>
</dbReference>
<reference evidence="12" key="1">
    <citation type="submission" date="2016-10" db="EMBL/GenBank/DDBJ databases">
        <authorList>
            <person name="Varghese N."/>
            <person name="Submissions S."/>
        </authorList>
    </citation>
    <scope>NUCLEOTIDE SEQUENCE [LARGE SCALE GENOMIC DNA]</scope>
    <source>
        <strain evidence="12">DSM 241</strain>
    </source>
</reference>
<feature type="binding site" evidence="9">
    <location>
        <position position="97"/>
    </location>
    <ligand>
        <name>Zn(2+)</name>
        <dbReference type="ChEBI" id="CHEBI:29105"/>
    </ligand>
</feature>
<evidence type="ECO:0000259" key="10">
    <source>
        <dbReference type="PROSITE" id="PS51790"/>
    </source>
</evidence>
<dbReference type="HAMAP" id="MF_01400">
    <property type="entry name" value="MsrB"/>
    <property type="match status" value="1"/>
</dbReference>
<comment type="cofactor">
    <cofactor evidence="9">
        <name>Zn(2+)</name>
        <dbReference type="ChEBI" id="CHEBI:29105"/>
    </cofactor>
    <text evidence="9">Binds 1 zinc ion per subunit. The zinc ion is important for the structural integrity of the protein.</text>
</comment>
<evidence type="ECO:0000256" key="5">
    <source>
        <dbReference type="ARBA" id="ARBA00022833"/>
    </source>
</evidence>
<dbReference type="NCBIfam" id="TIGR00357">
    <property type="entry name" value="peptide-methionine (R)-S-oxide reductase MsrB"/>
    <property type="match status" value="1"/>
</dbReference>
<organism evidence="11 12">
    <name type="scientific">Ectothiorhodospira marina</name>
    <dbReference type="NCBI Taxonomy" id="1396821"/>
    <lineage>
        <taxon>Bacteria</taxon>
        <taxon>Pseudomonadati</taxon>
        <taxon>Pseudomonadota</taxon>
        <taxon>Gammaproteobacteria</taxon>
        <taxon>Chromatiales</taxon>
        <taxon>Ectothiorhodospiraceae</taxon>
        <taxon>Ectothiorhodospira</taxon>
    </lineage>
</organism>
<dbReference type="GO" id="GO:0005737">
    <property type="term" value="C:cytoplasm"/>
    <property type="evidence" value="ECO:0007669"/>
    <property type="project" value="TreeGrafter"/>
</dbReference>
<feature type="binding site" evidence="9">
    <location>
        <position position="100"/>
    </location>
    <ligand>
        <name>Zn(2+)</name>
        <dbReference type="ChEBI" id="CHEBI:29105"/>
    </ligand>
</feature>
<sequence>MTRKISQSDAQWRETLSPEAYRVTRQAGTEPPFTGQYYDHKAQGLYRCICCGAPLFSSEHKYDSGSGWPSYWQPVDEQAVTEHTDRSLLMKRVEVRCASCDAHLGHVFNDGPHPTGLRYCINSAALDFESSETKNPDPDREG</sequence>
<evidence type="ECO:0000256" key="9">
    <source>
        <dbReference type="HAMAP-Rule" id="MF_01400"/>
    </source>
</evidence>
<dbReference type="FunFam" id="2.170.150.20:FF:000001">
    <property type="entry name" value="Peptide methionine sulfoxide reductase MsrB"/>
    <property type="match status" value="1"/>
</dbReference>
<evidence type="ECO:0000313" key="12">
    <source>
        <dbReference type="Proteomes" id="UP000199256"/>
    </source>
</evidence>
<evidence type="ECO:0000256" key="7">
    <source>
        <dbReference type="ARBA" id="ARBA00048488"/>
    </source>
</evidence>
<accession>A0A1H7IGG0</accession>
<dbReference type="RefSeq" id="WP_090251479.1">
    <property type="nucleotide sequence ID" value="NZ_FOAA01000003.1"/>
</dbReference>
<dbReference type="GO" id="GO:0030091">
    <property type="term" value="P:protein repair"/>
    <property type="evidence" value="ECO:0007669"/>
    <property type="project" value="InterPro"/>
</dbReference>
<gene>
    <name evidence="9" type="primary">msrB</name>
    <name evidence="11" type="ORF">SAMN05444515_103142</name>
</gene>
<dbReference type="OrthoDB" id="9785497at2"/>
<evidence type="ECO:0000256" key="2">
    <source>
        <dbReference type="ARBA" id="ARBA00012499"/>
    </source>
</evidence>
<evidence type="ECO:0000256" key="1">
    <source>
        <dbReference type="ARBA" id="ARBA00007174"/>
    </source>
</evidence>
<feature type="binding site" evidence="9">
    <location>
        <position position="51"/>
    </location>
    <ligand>
        <name>Zn(2+)</name>
        <dbReference type="ChEBI" id="CHEBI:29105"/>
    </ligand>
</feature>
<dbReference type="GO" id="GO:0008270">
    <property type="term" value="F:zinc ion binding"/>
    <property type="evidence" value="ECO:0007669"/>
    <property type="project" value="UniProtKB-UniRule"/>
</dbReference>
<comment type="similarity">
    <text evidence="1 9">Belongs to the MsrB Met sulfoxide reductase family.</text>
</comment>
<dbReference type="InterPro" id="IPR002579">
    <property type="entry name" value="Met_Sox_Rdtase_MsrB_dom"/>
</dbReference>
<feature type="domain" description="MsrB" evidence="10">
    <location>
        <begin position="9"/>
        <end position="131"/>
    </location>
</feature>
<evidence type="ECO:0000256" key="4">
    <source>
        <dbReference type="ARBA" id="ARBA00022723"/>
    </source>
</evidence>
<dbReference type="EC" id="1.8.4.12" evidence="2 9"/>
<name>A0A1H7IGG0_9GAMM</name>
<dbReference type="SUPFAM" id="SSF51316">
    <property type="entry name" value="Mss4-like"/>
    <property type="match status" value="1"/>
</dbReference>
<dbReference type="PANTHER" id="PTHR10173">
    <property type="entry name" value="METHIONINE SULFOXIDE REDUCTASE"/>
    <property type="match status" value="1"/>
</dbReference>
<dbReference type="InterPro" id="IPR028427">
    <property type="entry name" value="Met_Sox_Rdtase_MsrB"/>
</dbReference>
<dbReference type="EMBL" id="FOAA01000003">
    <property type="protein sequence ID" value="SEK61586.1"/>
    <property type="molecule type" value="Genomic_DNA"/>
</dbReference>
<dbReference type="GO" id="GO:0006979">
    <property type="term" value="P:response to oxidative stress"/>
    <property type="evidence" value="ECO:0007669"/>
    <property type="project" value="InterPro"/>
</dbReference>
<evidence type="ECO:0000256" key="8">
    <source>
        <dbReference type="ARBA" id="ARBA00075819"/>
    </source>
</evidence>
<dbReference type="InterPro" id="IPR011057">
    <property type="entry name" value="Mss4-like_sf"/>
</dbReference>
<keyword evidence="4 9" id="KW-0479">Metal-binding</keyword>
<feature type="active site" description="Nucleophile" evidence="9">
    <location>
        <position position="120"/>
    </location>
</feature>
<dbReference type="GO" id="GO:0033743">
    <property type="term" value="F:peptide-methionine (R)-S-oxide reductase activity"/>
    <property type="evidence" value="ECO:0007669"/>
    <property type="project" value="UniProtKB-UniRule"/>
</dbReference>
<evidence type="ECO:0000256" key="6">
    <source>
        <dbReference type="ARBA" id="ARBA00023002"/>
    </source>
</evidence>
<feature type="binding site" evidence="9">
    <location>
        <position position="48"/>
    </location>
    <ligand>
        <name>Zn(2+)</name>
        <dbReference type="ChEBI" id="CHEBI:29105"/>
    </ligand>
</feature>
<proteinExistence type="inferred from homology"/>
<evidence type="ECO:0000256" key="3">
    <source>
        <dbReference type="ARBA" id="ARBA00021130"/>
    </source>
</evidence>
<dbReference type="Pfam" id="PF01641">
    <property type="entry name" value="SelR"/>
    <property type="match status" value="1"/>
</dbReference>
<evidence type="ECO:0000313" key="11">
    <source>
        <dbReference type="EMBL" id="SEK61586.1"/>
    </source>
</evidence>
<dbReference type="PROSITE" id="PS51790">
    <property type="entry name" value="MSRB"/>
    <property type="match status" value="1"/>
</dbReference>
<keyword evidence="6 9" id="KW-0560">Oxidoreductase</keyword>
<keyword evidence="5 9" id="KW-0862">Zinc</keyword>
<keyword evidence="12" id="KW-1185">Reference proteome</keyword>